<evidence type="ECO:0000313" key="1">
    <source>
        <dbReference type="EMBL" id="KAK2097277.1"/>
    </source>
</evidence>
<keyword evidence="2" id="KW-1185">Reference proteome</keyword>
<comment type="caution">
    <text evidence="1">The sequence shown here is derived from an EMBL/GenBank/DDBJ whole genome shotgun (WGS) entry which is preliminary data.</text>
</comment>
<reference evidence="1 2" key="1">
    <citation type="submission" date="2023-05" db="EMBL/GenBank/DDBJ databases">
        <title>B98-5 Cell Line De Novo Hybrid Assembly: An Optical Mapping Approach.</title>
        <authorList>
            <person name="Kananen K."/>
            <person name="Auerbach J.A."/>
            <person name="Kautto E."/>
            <person name="Blachly J.S."/>
        </authorList>
    </citation>
    <scope>NUCLEOTIDE SEQUENCE [LARGE SCALE GENOMIC DNA]</scope>
    <source>
        <strain evidence="1">B95-8</strain>
        <tissue evidence="1">Cell line</tissue>
    </source>
</reference>
<dbReference type="EMBL" id="JASSZA010000011">
    <property type="protein sequence ID" value="KAK2097277.1"/>
    <property type="molecule type" value="Genomic_DNA"/>
</dbReference>
<dbReference type="PANTHER" id="PTHR15830:SF10">
    <property type="entry name" value="TELOMERE LENGTH REGULATION PROTEIN TEL2 HOMOLOG"/>
    <property type="match status" value="1"/>
</dbReference>
<evidence type="ECO:0000313" key="2">
    <source>
        <dbReference type="Proteomes" id="UP001266305"/>
    </source>
</evidence>
<gene>
    <name evidence="1" type="ORF">P7K49_022728</name>
</gene>
<proteinExistence type="predicted"/>
<dbReference type="InterPro" id="IPR051970">
    <property type="entry name" value="TEL2_Regulation"/>
</dbReference>
<protein>
    <submittedName>
        <fullName evidence="1">Uncharacterized protein</fullName>
    </submittedName>
</protein>
<organism evidence="1 2">
    <name type="scientific">Saguinus oedipus</name>
    <name type="common">Cotton-top tamarin</name>
    <name type="synonym">Oedipomidas oedipus</name>
    <dbReference type="NCBI Taxonomy" id="9490"/>
    <lineage>
        <taxon>Eukaryota</taxon>
        <taxon>Metazoa</taxon>
        <taxon>Chordata</taxon>
        <taxon>Craniata</taxon>
        <taxon>Vertebrata</taxon>
        <taxon>Euteleostomi</taxon>
        <taxon>Mammalia</taxon>
        <taxon>Eutheria</taxon>
        <taxon>Euarchontoglires</taxon>
        <taxon>Primates</taxon>
        <taxon>Haplorrhini</taxon>
        <taxon>Platyrrhini</taxon>
        <taxon>Cebidae</taxon>
        <taxon>Callitrichinae</taxon>
        <taxon>Saguinus</taxon>
    </lineage>
</organism>
<sequence length="438" mass="47969">MEAAPSRVRLAVREAIHTLSSSEDGDHIFCTLGSLKRYLGETEPPALPGEKEEFTSAHFSPVLRCLASRLSPAWLELLPDGRLEELWASFFLEGPADQAFLVLMEAIEGAAGPSFRLMKMAQLLARFLREGRLAVLMETQCRQETQPCFPLLRETLLGKVVALPDHLGNRLQQENLSEFLPQNYFRLLGEEVIQVLQAVVDSLQVVTEGPICYGLTSAALLYANFSSCPCSHCWFRDPAVLQHEVGGTWGSQDWRQTLVVPEEWALWEEPRLPLGFRAPWVPMLTVFPVAGHQKVAAVSVHFSGEKEAGPGPARHRSVCLSRRKAKNPSLLTLALCGAPSSGLFWDPGVWGSAVLTGELWDCPRRTCTAPGRPGGCSSPSSGPPSVPTEEILGVLVPRLAALTQGSCLHQRVCWRLVEQVPDRAMEAVLTGLVEAVQG</sequence>
<dbReference type="PANTHER" id="PTHR15830">
    <property type="entry name" value="TELOMERE LENGTH REGULATION PROTEIN TEL2 FAMILY MEMBER"/>
    <property type="match status" value="1"/>
</dbReference>
<accession>A0ABQ9UJL3</accession>
<name>A0ABQ9UJL3_SAGOE</name>
<dbReference type="Proteomes" id="UP001266305">
    <property type="component" value="Unassembled WGS sequence"/>
</dbReference>